<proteinExistence type="predicted"/>
<keyword evidence="1" id="KW-0472">Membrane</keyword>
<dbReference type="EMBL" id="NRGQ01000005">
    <property type="protein sequence ID" value="PCC43907.1"/>
    <property type="molecule type" value="Genomic_DNA"/>
</dbReference>
<accession>A0A2A3YX92</accession>
<evidence type="ECO:0000313" key="2">
    <source>
        <dbReference type="EMBL" id="PCC43907.1"/>
    </source>
</evidence>
<feature type="transmembrane region" description="Helical" evidence="1">
    <location>
        <begin position="60"/>
        <end position="82"/>
    </location>
</feature>
<evidence type="ECO:0000256" key="1">
    <source>
        <dbReference type="SAM" id="Phobius"/>
    </source>
</evidence>
<feature type="transmembrane region" description="Helical" evidence="1">
    <location>
        <begin position="21"/>
        <end position="40"/>
    </location>
</feature>
<keyword evidence="1" id="KW-1133">Transmembrane helix</keyword>
<keyword evidence="1" id="KW-0812">Transmembrane</keyword>
<name>A0A2A3YX92_BREAU</name>
<organism evidence="2 3">
    <name type="scientific">Brevibacterium aurantiacum</name>
    <dbReference type="NCBI Taxonomy" id="273384"/>
    <lineage>
        <taxon>Bacteria</taxon>
        <taxon>Bacillati</taxon>
        <taxon>Actinomycetota</taxon>
        <taxon>Actinomycetes</taxon>
        <taxon>Micrococcales</taxon>
        <taxon>Brevibacteriaceae</taxon>
        <taxon>Brevibacterium</taxon>
    </lineage>
</organism>
<sequence>MTVLAAAVVAIMAIIHRRGGARVAGIIGVVLVIGGIFAPHAIDFFGISQVGMSTVAVPKFIAAAAPGVLTGVGIILICIAALSRRAVLRTPRLSKSD</sequence>
<dbReference type="AlphaFoldDB" id="A0A2A3YX92"/>
<dbReference type="Proteomes" id="UP000218620">
    <property type="component" value="Unassembled WGS sequence"/>
</dbReference>
<evidence type="ECO:0000313" key="3">
    <source>
        <dbReference type="Proteomes" id="UP000218620"/>
    </source>
</evidence>
<reference evidence="2 3" key="1">
    <citation type="journal article" date="2017" name="Elife">
        <title>Extensive horizontal gene transfer in cheese-associated bacteria.</title>
        <authorList>
            <person name="Bonham K.S."/>
            <person name="Wolfe B.E."/>
            <person name="Dutton R.J."/>
        </authorList>
    </citation>
    <scope>NUCLEOTIDE SEQUENCE [LARGE SCALE GENOMIC DNA]</scope>
    <source>
        <strain evidence="2 3">962_8</strain>
    </source>
</reference>
<comment type="caution">
    <text evidence="2">The sequence shown here is derived from an EMBL/GenBank/DDBJ whole genome shotgun (WGS) entry which is preliminary data.</text>
</comment>
<gene>
    <name evidence="2" type="ORF">CIK65_04770</name>
</gene>
<protein>
    <submittedName>
        <fullName evidence="2">Uncharacterized protein</fullName>
    </submittedName>
</protein>